<dbReference type="InterPro" id="IPR002052">
    <property type="entry name" value="DNA_methylase_N6_adenine_CS"/>
</dbReference>
<dbReference type="CDD" id="cd11715">
    <property type="entry name" value="THUMP_AdoMetMT"/>
    <property type="match status" value="1"/>
</dbReference>
<evidence type="ECO:0000313" key="5">
    <source>
        <dbReference type="EMBL" id="MBB6452252.1"/>
    </source>
</evidence>
<dbReference type="Gene3D" id="3.30.2130.30">
    <property type="match status" value="1"/>
</dbReference>
<dbReference type="Pfam" id="PF02926">
    <property type="entry name" value="THUMP"/>
    <property type="match status" value="1"/>
</dbReference>
<dbReference type="EMBL" id="JACHGH010000002">
    <property type="protein sequence ID" value="MBB6452252.1"/>
    <property type="molecule type" value="Genomic_DNA"/>
</dbReference>
<dbReference type="Pfam" id="PF01170">
    <property type="entry name" value="UPF0020"/>
    <property type="match status" value="1"/>
</dbReference>
<sequence>MANQFTLIATSAAGLESIVANEVKNLGFDNVRVENGRIEYDADAYGIAKSNLWLRTADRVKLLVGEFEAKTFDELFEKTKALPWEEYIPENGQVPVIGKSVKSTLYSVPDCQSIVKKAIVNRLTQKHGLIDRLPENGALYRVEVAILKDKVTLTLDTSGTGLHKRGYRVKQNEAPLKETLAAALVQLTNWRPDEPFVDPFTGSGTIPIEAALIGQNIAPGFNREFAAEEWDIVPQKIWDEALTEAEDLANYDQKLNIFGYDIDHKMIEMAKGNALEAGFADLINFKQMQVSDLNPKESNGYLIGNPPYGERIGEKDVVEKMYRDLGNIMKNHPSWSVYILTSHQDFEKLYGQKATKKRKLYNGFIRTDYYQYFGKREK</sequence>
<dbReference type="InterPro" id="IPR029063">
    <property type="entry name" value="SAM-dependent_MTases_sf"/>
</dbReference>
<dbReference type="GO" id="GO:0008990">
    <property type="term" value="F:rRNA (guanine-N2-)-methyltransferase activity"/>
    <property type="evidence" value="ECO:0007669"/>
    <property type="project" value="TreeGrafter"/>
</dbReference>
<dbReference type="InterPro" id="IPR004114">
    <property type="entry name" value="THUMP_dom"/>
</dbReference>
<proteinExistence type="predicted"/>
<keyword evidence="2 5" id="KW-0808">Transferase</keyword>
<evidence type="ECO:0000259" key="4">
    <source>
        <dbReference type="PROSITE" id="PS51165"/>
    </source>
</evidence>
<dbReference type="AlphaFoldDB" id="A0A841Q1V3"/>
<protein>
    <submittedName>
        <fullName evidence="5">Putative N6-adenine-specific DNA methylase</fullName>
        <ecNumber evidence="5">2.1.1.-</ecNumber>
    </submittedName>
</protein>
<evidence type="ECO:0000256" key="2">
    <source>
        <dbReference type="ARBA" id="ARBA00022679"/>
    </source>
</evidence>
<keyword evidence="3" id="KW-0694">RNA-binding</keyword>
<dbReference type="EC" id="2.1.1.-" evidence="5"/>
<name>A0A841Q1V3_9BACI</name>
<evidence type="ECO:0000256" key="3">
    <source>
        <dbReference type="PROSITE-ProRule" id="PRU00529"/>
    </source>
</evidence>
<dbReference type="RefSeq" id="WP_174495070.1">
    <property type="nucleotide sequence ID" value="NZ_CADDWK010000002.1"/>
</dbReference>
<keyword evidence="1 5" id="KW-0489">Methyltransferase</keyword>
<feature type="domain" description="THUMP" evidence="4">
    <location>
        <begin position="46"/>
        <end position="157"/>
    </location>
</feature>
<dbReference type="Pfam" id="PF22020">
    <property type="entry name" value="RlmL_1st"/>
    <property type="match status" value="1"/>
</dbReference>
<dbReference type="SUPFAM" id="SSF53335">
    <property type="entry name" value="S-adenosyl-L-methionine-dependent methyltransferases"/>
    <property type="match status" value="1"/>
</dbReference>
<evidence type="ECO:0000313" key="6">
    <source>
        <dbReference type="Proteomes" id="UP000581688"/>
    </source>
</evidence>
<dbReference type="InterPro" id="IPR000241">
    <property type="entry name" value="RlmKL-like_Mtase"/>
</dbReference>
<dbReference type="Proteomes" id="UP000581688">
    <property type="component" value="Unassembled WGS sequence"/>
</dbReference>
<dbReference type="Gene3D" id="3.40.50.150">
    <property type="entry name" value="Vaccinia Virus protein VP39"/>
    <property type="match status" value="1"/>
</dbReference>
<dbReference type="InterPro" id="IPR054170">
    <property type="entry name" value="RlmL_1st"/>
</dbReference>
<dbReference type="PROSITE" id="PS51165">
    <property type="entry name" value="THUMP"/>
    <property type="match status" value="1"/>
</dbReference>
<comment type="caution">
    <text evidence="5">The sequence shown here is derived from an EMBL/GenBank/DDBJ whole genome shotgun (WGS) entry which is preliminary data.</text>
</comment>
<dbReference type="GO" id="GO:0003723">
    <property type="term" value="F:RNA binding"/>
    <property type="evidence" value="ECO:0007669"/>
    <property type="project" value="UniProtKB-UniRule"/>
</dbReference>
<organism evidence="5 6">
    <name type="scientific">Salirhabdus euzebyi</name>
    <dbReference type="NCBI Taxonomy" id="394506"/>
    <lineage>
        <taxon>Bacteria</taxon>
        <taxon>Bacillati</taxon>
        <taxon>Bacillota</taxon>
        <taxon>Bacilli</taxon>
        <taxon>Bacillales</taxon>
        <taxon>Bacillaceae</taxon>
        <taxon>Salirhabdus</taxon>
    </lineage>
</organism>
<gene>
    <name evidence="5" type="ORF">HNQ94_000697</name>
</gene>
<dbReference type="PROSITE" id="PS00092">
    <property type="entry name" value="N6_MTASE"/>
    <property type="match status" value="1"/>
</dbReference>
<keyword evidence="6" id="KW-1185">Reference proteome</keyword>
<reference evidence="5 6" key="1">
    <citation type="submission" date="2020-08" db="EMBL/GenBank/DDBJ databases">
        <title>Genomic Encyclopedia of Type Strains, Phase IV (KMG-IV): sequencing the most valuable type-strain genomes for metagenomic binning, comparative biology and taxonomic classification.</title>
        <authorList>
            <person name="Goeker M."/>
        </authorList>
    </citation>
    <scope>NUCLEOTIDE SEQUENCE [LARGE SCALE GENOMIC DNA]</scope>
    <source>
        <strain evidence="5 6">DSM 19612</strain>
    </source>
</reference>
<dbReference type="PANTHER" id="PTHR47313">
    <property type="entry name" value="RIBOSOMAL RNA LARGE SUBUNIT METHYLTRANSFERASE K/L"/>
    <property type="match status" value="1"/>
</dbReference>
<dbReference type="PANTHER" id="PTHR47313:SF1">
    <property type="entry name" value="RIBOSOMAL RNA LARGE SUBUNIT METHYLTRANSFERASE K_L"/>
    <property type="match status" value="1"/>
</dbReference>
<evidence type="ECO:0000256" key="1">
    <source>
        <dbReference type="ARBA" id="ARBA00022603"/>
    </source>
</evidence>
<dbReference type="SMART" id="SM00981">
    <property type="entry name" value="THUMP"/>
    <property type="match status" value="1"/>
</dbReference>
<accession>A0A841Q1V3</accession>
<dbReference type="GO" id="GO:0070043">
    <property type="term" value="F:rRNA (guanine-N7-)-methyltransferase activity"/>
    <property type="evidence" value="ECO:0007669"/>
    <property type="project" value="TreeGrafter"/>
</dbReference>